<dbReference type="PANTHER" id="PTHR33169:SF14">
    <property type="entry name" value="TRANSCRIPTIONAL REGULATOR RV3488"/>
    <property type="match status" value="1"/>
</dbReference>
<organism evidence="2 3">
    <name type="scientific">Microbacterium trichothecenolyticum</name>
    <name type="common">Aureobacterium trichothecenolyticum</name>
    <dbReference type="NCBI Taxonomy" id="69370"/>
    <lineage>
        <taxon>Bacteria</taxon>
        <taxon>Bacillati</taxon>
        <taxon>Actinomycetota</taxon>
        <taxon>Actinomycetes</taxon>
        <taxon>Micrococcales</taxon>
        <taxon>Microbacteriaceae</taxon>
        <taxon>Microbacterium</taxon>
    </lineage>
</organism>
<protein>
    <submittedName>
        <fullName evidence="2">DNA-binding PadR family transcriptional regulator</fullName>
    </submittedName>
</protein>
<evidence type="ECO:0000313" key="2">
    <source>
        <dbReference type="EMBL" id="MDQ1122634.1"/>
    </source>
</evidence>
<dbReference type="Gene3D" id="1.10.10.10">
    <property type="entry name" value="Winged helix-like DNA-binding domain superfamily/Winged helix DNA-binding domain"/>
    <property type="match status" value="1"/>
</dbReference>
<comment type="caution">
    <text evidence="2">The sequence shown here is derived from an EMBL/GenBank/DDBJ whole genome shotgun (WGS) entry which is preliminary data.</text>
</comment>
<proteinExistence type="predicted"/>
<dbReference type="SUPFAM" id="SSF46785">
    <property type="entry name" value="Winged helix' DNA-binding domain"/>
    <property type="match status" value="1"/>
</dbReference>
<keyword evidence="3" id="KW-1185">Reference proteome</keyword>
<evidence type="ECO:0000313" key="3">
    <source>
        <dbReference type="Proteomes" id="UP001226691"/>
    </source>
</evidence>
<dbReference type="InterPro" id="IPR052509">
    <property type="entry name" value="Metal_resp_DNA-bind_regulator"/>
</dbReference>
<dbReference type="InterPro" id="IPR005149">
    <property type="entry name" value="Tscrpt_reg_PadR_N"/>
</dbReference>
<dbReference type="PANTHER" id="PTHR33169">
    <property type="entry name" value="PADR-FAMILY TRANSCRIPTIONAL REGULATOR"/>
    <property type="match status" value="1"/>
</dbReference>
<dbReference type="Proteomes" id="UP001226691">
    <property type="component" value="Unassembled WGS sequence"/>
</dbReference>
<evidence type="ECO:0000259" key="1">
    <source>
        <dbReference type="Pfam" id="PF03551"/>
    </source>
</evidence>
<keyword evidence="2" id="KW-0238">DNA-binding</keyword>
<gene>
    <name evidence="2" type="ORF">QE412_001207</name>
</gene>
<dbReference type="EMBL" id="JAUTBF010000001">
    <property type="protein sequence ID" value="MDQ1122634.1"/>
    <property type="molecule type" value="Genomic_DNA"/>
</dbReference>
<dbReference type="InterPro" id="IPR036388">
    <property type="entry name" value="WH-like_DNA-bd_sf"/>
</dbReference>
<dbReference type="GO" id="GO:0003677">
    <property type="term" value="F:DNA binding"/>
    <property type="evidence" value="ECO:0007669"/>
    <property type="project" value="UniProtKB-KW"/>
</dbReference>
<dbReference type="RefSeq" id="WP_307481222.1">
    <property type="nucleotide sequence ID" value="NZ_JAUTBF010000001.1"/>
</dbReference>
<sequence length="187" mass="21645">MSVQATRLLVLGALRLRQPTHGYDIQRELTSWNADQWANIARPSVYNQLRTLSREGHIAVAAVQQDERRPSKTLYSITPSGEAEFTRLLREIVSNERPQPLDILPALCFLPMLTKTEITVALEKRLSIIDGFLESFDSHMNSWFHADARANYIREIFLLTREAFVGERTWAREFLERIQADEYQLAQ</sequence>
<name>A0ABU0TSJ2_MICTR</name>
<dbReference type="Pfam" id="PF03551">
    <property type="entry name" value="PadR"/>
    <property type="match status" value="1"/>
</dbReference>
<dbReference type="InterPro" id="IPR036390">
    <property type="entry name" value="WH_DNA-bd_sf"/>
</dbReference>
<feature type="domain" description="Transcription regulator PadR N-terminal" evidence="1">
    <location>
        <begin position="10"/>
        <end position="86"/>
    </location>
</feature>
<accession>A0ABU0TSJ2</accession>
<reference evidence="2 3" key="1">
    <citation type="submission" date="2023-07" db="EMBL/GenBank/DDBJ databases">
        <title>Functional and genomic diversity of the sorghum phyllosphere microbiome.</title>
        <authorList>
            <person name="Shade A."/>
        </authorList>
    </citation>
    <scope>NUCLEOTIDE SEQUENCE [LARGE SCALE GENOMIC DNA]</scope>
    <source>
        <strain evidence="2 3">SORGH_AS_1207</strain>
    </source>
</reference>